<dbReference type="PANTHER" id="PTHR43293:SF1">
    <property type="entry name" value="ACETATE COA-TRANSFERASE YDIF"/>
    <property type="match status" value="1"/>
</dbReference>
<dbReference type="RefSeq" id="WP_172319170.1">
    <property type="nucleotide sequence ID" value="NZ_WOEY01000189.1"/>
</dbReference>
<comment type="caution">
    <text evidence="1">The sequence shown here is derived from an EMBL/GenBank/DDBJ whole genome shotgun (WGS) entry which is preliminary data.</text>
</comment>
<gene>
    <name evidence="1" type="ORF">GNZ12_43605</name>
</gene>
<sequence length="670" mass="72348">MTGGFQHPFPTPTRSAERGKVVTAREAVQLVRSGDTIATGGFVGIGFAEEIAAALEQRFLESRGTDSPAPCDLTLVYAAGQGDGKSKGLNHLAHEGLVRRVIGGHWGLVPGLQKLALDGRIEAYNLPQGVISHLFRDIAAHKPGHLSTIGLGTFVDPRKGGGKLNARTTDDLVSLMSVGGEEYLFYKAFPIDVAIVRGTTADASGNITMEKEALTLESLSIAMAARNSGGIVIVQVERLAESNTLNPRHVKIPGIMVDCVVVAKPEQHWQTFAEPYSAAFSSELRVAATSLPPMELNERKVIARRAAFELLANSVVNLGIGMPEGIASVANEEQVIDLFTMTTEPGVIGGIPAGGLNFGAATNTQAIIDQPYQFDFYDGGGLDIAFLGLAQADRQGNLNVSKFGPKLAGAGGFINISQSAKKVVFVGTFNAGNLDVAIEDGRLKILREGTCQKFVDAVEHCTFSGEYAARRGQSVLYVTERCVFSLTPDGLELIEVAPGVDIQRDIVAQMGFAPIVKTRPRLMDKRIFRSAPMGLRAAILSLRLNERFSYDAAQNLFFVNFEGHEVASLEDVDAIRKEVEARLHDARVKPHAVVNYDNFSIRPEVIDAYSDMVTHLVSHLYSGVTRYTTSSFLRLKLGDALQRRSVATYIYESPEEAKAHINEVLTATAH</sequence>
<proteinExistence type="predicted"/>
<reference evidence="1 2" key="1">
    <citation type="submission" date="2019-11" db="EMBL/GenBank/DDBJ databases">
        <title>Metabolism of dissolved organic matter in forest soils.</title>
        <authorList>
            <person name="Cyle K.T."/>
            <person name="Wilhelm R.C."/>
            <person name="Martinez C.E."/>
        </authorList>
    </citation>
    <scope>NUCLEOTIDE SEQUENCE [LARGE SCALE GENOMIC DNA]</scope>
    <source>
        <strain evidence="1 2">1N</strain>
    </source>
</reference>
<evidence type="ECO:0000313" key="1">
    <source>
        <dbReference type="EMBL" id="NPT48052.1"/>
    </source>
</evidence>
<dbReference type="InterPro" id="IPR037171">
    <property type="entry name" value="NagB/RpiA_transferase-like"/>
</dbReference>
<dbReference type="PANTHER" id="PTHR43293">
    <property type="entry name" value="ACETATE COA-TRANSFERASE YDIF"/>
    <property type="match status" value="1"/>
</dbReference>
<dbReference type="Pfam" id="PF01144">
    <property type="entry name" value="CoA_trans"/>
    <property type="match status" value="1"/>
</dbReference>
<dbReference type="Gene3D" id="3.40.1080.10">
    <property type="entry name" value="Glutaconate Coenzyme A-transferase"/>
    <property type="match status" value="2"/>
</dbReference>
<organism evidence="1 2">
    <name type="scientific">Paraburkholderia solitsugae</name>
    <dbReference type="NCBI Taxonomy" id="2675748"/>
    <lineage>
        <taxon>Bacteria</taxon>
        <taxon>Pseudomonadati</taxon>
        <taxon>Pseudomonadota</taxon>
        <taxon>Betaproteobacteria</taxon>
        <taxon>Burkholderiales</taxon>
        <taxon>Burkholderiaceae</taxon>
        <taxon>Paraburkholderia</taxon>
    </lineage>
</organism>
<name>A0ABX2C4W1_9BURK</name>
<dbReference type="SUPFAM" id="SSF100950">
    <property type="entry name" value="NagB/RpiA/CoA transferase-like"/>
    <property type="match status" value="2"/>
</dbReference>
<protein>
    <submittedName>
        <fullName evidence="1">Acyl CoA:acetate/3-ketoacid CoA transferase</fullName>
    </submittedName>
</protein>
<dbReference type="EMBL" id="WOEY01000189">
    <property type="protein sequence ID" value="NPT48052.1"/>
    <property type="molecule type" value="Genomic_DNA"/>
</dbReference>
<dbReference type="SMART" id="SM00882">
    <property type="entry name" value="CoA_trans"/>
    <property type="match status" value="2"/>
</dbReference>
<accession>A0ABX2C4W1</accession>
<dbReference type="InterPro" id="IPR004165">
    <property type="entry name" value="CoA_trans_fam_I"/>
</dbReference>
<keyword evidence="2" id="KW-1185">Reference proteome</keyword>
<keyword evidence="1" id="KW-0808">Transferase</keyword>
<dbReference type="Proteomes" id="UP000652198">
    <property type="component" value="Unassembled WGS sequence"/>
</dbReference>
<dbReference type="GO" id="GO:0016740">
    <property type="term" value="F:transferase activity"/>
    <property type="evidence" value="ECO:0007669"/>
    <property type="project" value="UniProtKB-KW"/>
</dbReference>
<evidence type="ECO:0000313" key="2">
    <source>
        <dbReference type="Proteomes" id="UP000652198"/>
    </source>
</evidence>